<dbReference type="HAMAP" id="MF_00524">
    <property type="entry name" value="Glucokinase"/>
    <property type="match status" value="1"/>
</dbReference>
<name>A0A4R5W292_9BURK</name>
<evidence type="ECO:0000256" key="1">
    <source>
        <dbReference type="ARBA" id="ARBA00022679"/>
    </source>
</evidence>
<keyword evidence="3" id="KW-0547">Nucleotide-binding</keyword>
<keyword evidence="3" id="KW-0067">ATP-binding</keyword>
<dbReference type="InterPro" id="IPR043129">
    <property type="entry name" value="ATPase_NBD"/>
</dbReference>
<dbReference type="PANTHER" id="PTHR47690:SF1">
    <property type="entry name" value="GLUCOKINASE"/>
    <property type="match status" value="1"/>
</dbReference>
<dbReference type="Proteomes" id="UP000294829">
    <property type="component" value="Unassembled WGS sequence"/>
</dbReference>
<dbReference type="NCBIfam" id="NF001416">
    <property type="entry name" value="PRK00292.1-3"/>
    <property type="match status" value="1"/>
</dbReference>
<dbReference type="RefSeq" id="WP_133327435.1">
    <property type="nucleotide sequence ID" value="NZ_SMYL01000003.1"/>
</dbReference>
<dbReference type="PANTHER" id="PTHR47690">
    <property type="entry name" value="GLUCOKINASE"/>
    <property type="match status" value="1"/>
</dbReference>
<dbReference type="GO" id="GO:0004340">
    <property type="term" value="F:glucokinase activity"/>
    <property type="evidence" value="ECO:0007669"/>
    <property type="project" value="UniProtKB-UniRule"/>
</dbReference>
<evidence type="ECO:0000256" key="2">
    <source>
        <dbReference type="ARBA" id="ARBA00022777"/>
    </source>
</evidence>
<dbReference type="Gene3D" id="3.30.420.40">
    <property type="match status" value="1"/>
</dbReference>
<dbReference type="Pfam" id="PF02685">
    <property type="entry name" value="Glucokinase"/>
    <property type="match status" value="1"/>
</dbReference>
<evidence type="ECO:0000313" key="5">
    <source>
        <dbReference type="EMBL" id="TDK66495.1"/>
    </source>
</evidence>
<reference evidence="5 6" key="1">
    <citation type="submission" date="2019-03" db="EMBL/GenBank/DDBJ databases">
        <title>Sapientia aquatica gen. nov., sp. nov., isolated from a crater lake.</title>
        <authorList>
            <person name="Felfoldi T."/>
            <person name="Szabo A."/>
            <person name="Toth E."/>
            <person name="Schumann P."/>
            <person name="Keki Z."/>
            <person name="Marialigeti K."/>
            <person name="Mathe I."/>
        </authorList>
    </citation>
    <scope>NUCLEOTIDE SEQUENCE [LARGE SCALE GENOMIC DNA]</scope>
    <source>
        <strain evidence="5 6">SA-152</strain>
    </source>
</reference>
<protein>
    <recommendedName>
        <fullName evidence="3">Glucokinase</fullName>
        <ecNumber evidence="3">2.7.1.2</ecNumber>
    </recommendedName>
    <alternativeName>
        <fullName evidence="3">Glucose kinase</fullName>
    </alternativeName>
</protein>
<keyword evidence="6" id="KW-1185">Reference proteome</keyword>
<keyword evidence="3" id="KW-0963">Cytoplasm</keyword>
<dbReference type="InterPro" id="IPR050201">
    <property type="entry name" value="Bacterial_glucokinase"/>
</dbReference>
<keyword evidence="3" id="KW-0324">Glycolysis</keyword>
<dbReference type="EMBL" id="SMYL01000003">
    <property type="protein sequence ID" value="TDK66495.1"/>
    <property type="molecule type" value="Genomic_DNA"/>
</dbReference>
<comment type="caution">
    <text evidence="5">The sequence shown here is derived from an EMBL/GenBank/DDBJ whole genome shotgun (WGS) entry which is preliminary data.</text>
</comment>
<dbReference type="GO" id="GO:0005829">
    <property type="term" value="C:cytosol"/>
    <property type="evidence" value="ECO:0007669"/>
    <property type="project" value="TreeGrafter"/>
</dbReference>
<accession>A0A4R5W292</accession>
<comment type="subcellular location">
    <subcellularLocation>
        <location evidence="3">Cytoplasm</location>
    </subcellularLocation>
</comment>
<keyword evidence="2 3" id="KW-0418">Kinase</keyword>
<keyword evidence="1 3" id="KW-0808">Transferase</keyword>
<evidence type="ECO:0000256" key="3">
    <source>
        <dbReference type="HAMAP-Rule" id="MF_00524"/>
    </source>
</evidence>
<dbReference type="CDD" id="cd24008">
    <property type="entry name" value="ASKHA_NBD_GLK"/>
    <property type="match status" value="1"/>
</dbReference>
<dbReference type="Gene3D" id="3.40.367.20">
    <property type="match status" value="1"/>
</dbReference>
<sequence>MFSTLPNSSLNHSRLLADIGGTNARFCLETESGKTDAIWVAECGQYPTIGAAISTYLTLPTTIAAGGEVVKRAGIAVATPINSDVVRMTNNHWAFSIQEMQAQFGWDALTVTNDFTALAHSLPYLLDTQKIKIGGGAAQKNAAIGLVGPGTGLGVSGLIPCGAQWVALNSEGGHTNFAPTTDIEVEILNFARQRFSSVSNERFLSGPGLVLIHEALTQIRRRTSLPITPPEILENGLNGSCDLCREAIDTFCGMLGTVAGNLAITLGSQSGVYIGGGIVPRLGHYFAESAFRARFENKGRFTHYLAEIPTYVISEQFPAFIGLSAMLARA</sequence>
<dbReference type="AlphaFoldDB" id="A0A4R5W292"/>
<dbReference type="EC" id="2.7.1.2" evidence="3"/>
<dbReference type="GO" id="GO:0005524">
    <property type="term" value="F:ATP binding"/>
    <property type="evidence" value="ECO:0007669"/>
    <property type="project" value="UniProtKB-UniRule"/>
</dbReference>
<dbReference type="GO" id="GO:0005536">
    <property type="term" value="F:D-glucose binding"/>
    <property type="evidence" value="ECO:0007669"/>
    <property type="project" value="InterPro"/>
</dbReference>
<proteinExistence type="inferred from homology"/>
<organism evidence="5 6">
    <name type="scientific">Sapientia aquatica</name>
    <dbReference type="NCBI Taxonomy" id="1549640"/>
    <lineage>
        <taxon>Bacteria</taxon>
        <taxon>Pseudomonadati</taxon>
        <taxon>Pseudomonadota</taxon>
        <taxon>Betaproteobacteria</taxon>
        <taxon>Burkholderiales</taxon>
        <taxon>Oxalobacteraceae</taxon>
        <taxon>Sapientia</taxon>
    </lineage>
</organism>
<dbReference type="NCBIfam" id="TIGR00749">
    <property type="entry name" value="glk"/>
    <property type="match status" value="1"/>
</dbReference>
<gene>
    <name evidence="3" type="primary">glk</name>
    <name evidence="5" type="ORF">E2I14_08495</name>
</gene>
<comment type="similarity">
    <text evidence="3 4">Belongs to the bacterial glucokinase family.</text>
</comment>
<dbReference type="SUPFAM" id="SSF53067">
    <property type="entry name" value="Actin-like ATPase domain"/>
    <property type="match status" value="1"/>
</dbReference>
<comment type="catalytic activity">
    <reaction evidence="3">
        <text>D-glucose + ATP = D-glucose 6-phosphate + ADP + H(+)</text>
        <dbReference type="Rhea" id="RHEA:17825"/>
        <dbReference type="ChEBI" id="CHEBI:4167"/>
        <dbReference type="ChEBI" id="CHEBI:15378"/>
        <dbReference type="ChEBI" id="CHEBI:30616"/>
        <dbReference type="ChEBI" id="CHEBI:61548"/>
        <dbReference type="ChEBI" id="CHEBI:456216"/>
        <dbReference type="EC" id="2.7.1.2"/>
    </reaction>
</comment>
<dbReference type="InterPro" id="IPR003836">
    <property type="entry name" value="Glucokinase"/>
</dbReference>
<dbReference type="GO" id="GO:0006096">
    <property type="term" value="P:glycolytic process"/>
    <property type="evidence" value="ECO:0007669"/>
    <property type="project" value="UniProtKB-UniRule"/>
</dbReference>
<dbReference type="OrthoDB" id="257751at2"/>
<feature type="binding site" evidence="3">
    <location>
        <begin position="17"/>
        <end position="22"/>
    </location>
    <ligand>
        <name>ATP</name>
        <dbReference type="ChEBI" id="CHEBI:30616"/>
    </ligand>
</feature>
<evidence type="ECO:0000256" key="4">
    <source>
        <dbReference type="RuleBase" id="RU004046"/>
    </source>
</evidence>
<evidence type="ECO:0000313" key="6">
    <source>
        <dbReference type="Proteomes" id="UP000294829"/>
    </source>
</evidence>